<name>A0AAU7KQY9_9GAMM</name>
<dbReference type="RefSeq" id="WP_045994420.1">
    <property type="nucleotide sequence ID" value="NZ_CP098827.1"/>
</dbReference>
<dbReference type="EMBL" id="CP098827">
    <property type="protein sequence ID" value="XBO73198.1"/>
    <property type="molecule type" value="Genomic_DNA"/>
</dbReference>
<dbReference type="AlphaFoldDB" id="A0AAU7KQY9"/>
<protein>
    <submittedName>
        <fullName evidence="1">Uncharacterized protein</fullName>
    </submittedName>
</protein>
<organism evidence="1">
    <name type="scientific">Halomonas sp. RT37</name>
    <dbReference type="NCBI Taxonomy" id="2950872"/>
    <lineage>
        <taxon>Bacteria</taxon>
        <taxon>Pseudomonadati</taxon>
        <taxon>Pseudomonadota</taxon>
        <taxon>Gammaproteobacteria</taxon>
        <taxon>Oceanospirillales</taxon>
        <taxon>Halomonadaceae</taxon>
        <taxon>Halomonas</taxon>
    </lineage>
</organism>
<evidence type="ECO:0000313" key="1">
    <source>
        <dbReference type="EMBL" id="XBO73198.1"/>
    </source>
</evidence>
<reference evidence="1" key="1">
    <citation type="submission" date="2022-06" db="EMBL/GenBank/DDBJ databases">
        <title>A novel DMS-producing enzyme.</title>
        <authorList>
            <person name="Zhang Y."/>
        </authorList>
    </citation>
    <scope>NUCLEOTIDE SEQUENCE</scope>
    <source>
        <strain evidence="1">RT37</strain>
    </source>
</reference>
<sequence>MSLFLLVFVVCLVVFVAVLAVLMLSGTPRYRTEPQHLLDLFDRALDSTVGEDEWNAVILYPIRHDEYLDGVRRRARSLVDEHGRFGRVTRGKALLDSAGQEDLRALRDHLAARIRLREQPRGD</sequence>
<gene>
    <name evidence="1" type="ORF">NFG58_13625</name>
</gene>
<proteinExistence type="predicted"/>
<accession>A0AAU7KQY9</accession>